<evidence type="ECO:0000313" key="11">
    <source>
        <dbReference type="EMBL" id="SPN73512.1"/>
    </source>
</evidence>
<evidence type="ECO:0000256" key="9">
    <source>
        <dbReference type="ARBA" id="ARBA00049893"/>
    </source>
</evidence>
<keyword evidence="5" id="KW-0378">Hydrolase</keyword>
<dbReference type="PANTHER" id="PTHR30616:SF2">
    <property type="entry name" value="PURINE NUCLEOSIDE PHOSPHORYLASE LACC1"/>
    <property type="match status" value="1"/>
</dbReference>
<dbReference type="AlphaFoldDB" id="A0A2R8FB08"/>
<dbReference type="NCBIfam" id="TIGR00726">
    <property type="entry name" value="peptidoglycan editing factor PgeF"/>
    <property type="match status" value="1"/>
</dbReference>
<evidence type="ECO:0000256" key="5">
    <source>
        <dbReference type="ARBA" id="ARBA00022801"/>
    </source>
</evidence>
<gene>
    <name evidence="11" type="primary">yfiH</name>
    <name evidence="11" type="ORF">C10C_0340</name>
</gene>
<dbReference type="Gene3D" id="3.60.140.10">
    <property type="entry name" value="CNF1/YfiH-like putative cysteine hydrolases"/>
    <property type="match status" value="1"/>
</dbReference>
<comment type="catalytic activity">
    <reaction evidence="9">
        <text>S-methyl-5'-thioadenosine + phosphate = 5-(methylsulfanyl)-alpha-D-ribose 1-phosphate + adenine</text>
        <dbReference type="Rhea" id="RHEA:11852"/>
        <dbReference type="ChEBI" id="CHEBI:16708"/>
        <dbReference type="ChEBI" id="CHEBI:17509"/>
        <dbReference type="ChEBI" id="CHEBI:43474"/>
        <dbReference type="ChEBI" id="CHEBI:58533"/>
        <dbReference type="EC" id="2.4.2.28"/>
    </reaction>
    <physiologicalReaction direction="left-to-right" evidence="9">
        <dbReference type="Rhea" id="RHEA:11853"/>
    </physiologicalReaction>
</comment>
<dbReference type="PANTHER" id="PTHR30616">
    <property type="entry name" value="UNCHARACTERIZED PROTEIN YFIH"/>
    <property type="match status" value="1"/>
</dbReference>
<comment type="catalytic activity">
    <reaction evidence="7">
        <text>adenosine + H2O + H(+) = inosine + NH4(+)</text>
        <dbReference type="Rhea" id="RHEA:24408"/>
        <dbReference type="ChEBI" id="CHEBI:15377"/>
        <dbReference type="ChEBI" id="CHEBI:15378"/>
        <dbReference type="ChEBI" id="CHEBI:16335"/>
        <dbReference type="ChEBI" id="CHEBI:17596"/>
        <dbReference type="ChEBI" id="CHEBI:28938"/>
        <dbReference type="EC" id="3.5.4.4"/>
    </reaction>
    <physiologicalReaction direction="left-to-right" evidence="7">
        <dbReference type="Rhea" id="RHEA:24409"/>
    </physiologicalReaction>
</comment>
<keyword evidence="3" id="KW-0808">Transferase</keyword>
<dbReference type="OrthoDB" id="4279at2"/>
<dbReference type="Pfam" id="PF02578">
    <property type="entry name" value="Cu-oxidase_4"/>
    <property type="match status" value="1"/>
</dbReference>
<sequence>MTLAFHTHPLNYWTFEELNRFPIRHGIFSKQEGSGGEVYAAQNPEIAIALDSQDYCDLHQRHSTSIRSVTHTSSTYQPGDGLCTQSPLLSLHIRHSDCQAAIFYDREHHAIANVHSGWRGLVGNIYAVTVATMKKLFKTKTQDLFVAISPSIGPDHAFYPDYEILFPRSFVSFMKPDNYFDLRAIAHKQLLDLGIPKNQIFICDLCTYSKHEVFFSSRYRLHHPNPKLVGQDSKNKNNVTAVLLLNRD</sequence>
<evidence type="ECO:0000256" key="1">
    <source>
        <dbReference type="ARBA" id="ARBA00000553"/>
    </source>
</evidence>
<dbReference type="RefSeq" id="WP_108896476.1">
    <property type="nucleotide sequence ID" value="NZ_LT993738.1"/>
</dbReference>
<proteinExistence type="inferred from homology"/>
<dbReference type="EMBL" id="LT993738">
    <property type="protein sequence ID" value="SPN73512.1"/>
    <property type="molecule type" value="Genomic_DNA"/>
</dbReference>
<dbReference type="InterPro" id="IPR038371">
    <property type="entry name" value="Cu_polyphenol_OxRdtase_sf"/>
</dbReference>
<dbReference type="KEGG" id="csee:C10C_0340"/>
<organism evidence="11 12">
    <name type="scientific">Chlamydia serpentis</name>
    <dbReference type="NCBI Taxonomy" id="1967782"/>
    <lineage>
        <taxon>Bacteria</taxon>
        <taxon>Pseudomonadati</taxon>
        <taxon>Chlamydiota</taxon>
        <taxon>Chlamydiia</taxon>
        <taxon>Chlamydiales</taxon>
        <taxon>Chlamydiaceae</taxon>
        <taxon>Chlamydia/Chlamydophila group</taxon>
        <taxon>Chlamydia</taxon>
    </lineage>
</organism>
<keyword evidence="4" id="KW-0479">Metal-binding</keyword>
<dbReference type="CDD" id="cd16833">
    <property type="entry name" value="YfiH"/>
    <property type="match status" value="1"/>
</dbReference>
<evidence type="ECO:0000256" key="2">
    <source>
        <dbReference type="ARBA" id="ARBA00007353"/>
    </source>
</evidence>
<reference evidence="12" key="1">
    <citation type="submission" date="2017-11" db="EMBL/GenBank/DDBJ databases">
        <authorList>
            <person name="Seth-Smith MB H."/>
        </authorList>
    </citation>
    <scope>NUCLEOTIDE SEQUENCE [LARGE SCALE GENOMIC DNA]</scope>
</reference>
<comment type="similarity">
    <text evidence="2 10">Belongs to the purine nucleoside phosphorylase YfiH/LACC1 family.</text>
</comment>
<dbReference type="InterPro" id="IPR003730">
    <property type="entry name" value="Cu_polyphenol_OxRdtase"/>
</dbReference>
<evidence type="ECO:0000256" key="10">
    <source>
        <dbReference type="RuleBase" id="RU361274"/>
    </source>
</evidence>
<evidence type="ECO:0000313" key="12">
    <source>
        <dbReference type="Proteomes" id="UP000244926"/>
    </source>
</evidence>
<dbReference type="Proteomes" id="UP000244926">
    <property type="component" value="Chromosome I"/>
</dbReference>
<evidence type="ECO:0000256" key="8">
    <source>
        <dbReference type="ARBA" id="ARBA00048968"/>
    </source>
</evidence>
<accession>A0A2R8FB08</accession>
<comment type="catalytic activity">
    <reaction evidence="1">
        <text>inosine + phosphate = alpha-D-ribose 1-phosphate + hypoxanthine</text>
        <dbReference type="Rhea" id="RHEA:27646"/>
        <dbReference type="ChEBI" id="CHEBI:17368"/>
        <dbReference type="ChEBI" id="CHEBI:17596"/>
        <dbReference type="ChEBI" id="CHEBI:43474"/>
        <dbReference type="ChEBI" id="CHEBI:57720"/>
        <dbReference type="EC" id="2.4.2.1"/>
    </reaction>
    <physiologicalReaction direction="left-to-right" evidence="1">
        <dbReference type="Rhea" id="RHEA:27647"/>
    </physiologicalReaction>
</comment>
<evidence type="ECO:0000256" key="6">
    <source>
        <dbReference type="ARBA" id="ARBA00022833"/>
    </source>
</evidence>
<dbReference type="GO" id="GO:0005507">
    <property type="term" value="F:copper ion binding"/>
    <property type="evidence" value="ECO:0007669"/>
    <property type="project" value="TreeGrafter"/>
</dbReference>
<protein>
    <recommendedName>
        <fullName evidence="10">Purine nucleoside phosphorylase</fullName>
    </recommendedName>
</protein>
<dbReference type="GO" id="GO:0016787">
    <property type="term" value="F:hydrolase activity"/>
    <property type="evidence" value="ECO:0007669"/>
    <property type="project" value="UniProtKB-KW"/>
</dbReference>
<evidence type="ECO:0000256" key="7">
    <source>
        <dbReference type="ARBA" id="ARBA00047989"/>
    </source>
</evidence>
<evidence type="ECO:0000256" key="4">
    <source>
        <dbReference type="ARBA" id="ARBA00022723"/>
    </source>
</evidence>
<comment type="catalytic activity">
    <reaction evidence="8">
        <text>adenosine + phosphate = alpha-D-ribose 1-phosphate + adenine</text>
        <dbReference type="Rhea" id="RHEA:27642"/>
        <dbReference type="ChEBI" id="CHEBI:16335"/>
        <dbReference type="ChEBI" id="CHEBI:16708"/>
        <dbReference type="ChEBI" id="CHEBI:43474"/>
        <dbReference type="ChEBI" id="CHEBI:57720"/>
        <dbReference type="EC" id="2.4.2.1"/>
    </reaction>
    <physiologicalReaction direction="left-to-right" evidence="8">
        <dbReference type="Rhea" id="RHEA:27643"/>
    </physiologicalReaction>
</comment>
<dbReference type="InterPro" id="IPR011324">
    <property type="entry name" value="Cytotoxic_necrot_fac-like_cat"/>
</dbReference>
<dbReference type="SUPFAM" id="SSF64438">
    <property type="entry name" value="CNF1/YfiH-like putative cysteine hydrolases"/>
    <property type="match status" value="1"/>
</dbReference>
<keyword evidence="6" id="KW-0862">Zinc</keyword>
<evidence type="ECO:0000256" key="3">
    <source>
        <dbReference type="ARBA" id="ARBA00022679"/>
    </source>
</evidence>
<name>A0A2R8FB08_9CHLA</name>
<dbReference type="GO" id="GO:0017061">
    <property type="term" value="F:S-methyl-5-thioadenosine phosphorylase activity"/>
    <property type="evidence" value="ECO:0007669"/>
    <property type="project" value="UniProtKB-EC"/>
</dbReference>
<keyword evidence="12" id="KW-1185">Reference proteome</keyword>